<evidence type="ECO:0000256" key="2">
    <source>
        <dbReference type="ARBA" id="ARBA00023125"/>
    </source>
</evidence>
<keyword evidence="7" id="KW-1185">Reference proteome</keyword>
<accession>A0ABR6VJH0</accession>
<dbReference type="InterPro" id="IPR005471">
    <property type="entry name" value="Tscrpt_reg_IclR_N"/>
</dbReference>
<comment type="caution">
    <text evidence="6">The sequence shown here is derived from an EMBL/GenBank/DDBJ whole genome shotgun (WGS) entry which is preliminary data.</text>
</comment>
<feature type="domain" description="HTH iclR-type" evidence="4">
    <location>
        <begin position="5"/>
        <end position="67"/>
    </location>
</feature>
<evidence type="ECO:0000259" key="5">
    <source>
        <dbReference type="PROSITE" id="PS51078"/>
    </source>
</evidence>
<dbReference type="Pfam" id="PF01614">
    <property type="entry name" value="IclR_C"/>
    <property type="match status" value="1"/>
</dbReference>
<dbReference type="PROSITE" id="PS51077">
    <property type="entry name" value="HTH_ICLR"/>
    <property type="match status" value="1"/>
</dbReference>
<sequence length="254" mass="28964">MMSYNSSLIKNMALLDCFQSDDDEYGIGDFSTMTGQPESTIQRLVNTMEFMGLIIQNPKSKKYRLSLRLLRIHTALRYTPQWLDQTKKELAWLQGKTHETVNLGIRVGSELEYLAKVDTDRLLRPNFILGKRYPLWCTGLGRCLLSHLSKEEIQDIMEYIPACPEGQIQPSFEHLYTTIQQARTQGYYLDDEEFSLGLYCIAAPVFASPGKVVAAVSVSVPKARITPESRADMLQCTLVATTRISELYKEIMQF</sequence>
<evidence type="ECO:0000313" key="6">
    <source>
        <dbReference type="EMBL" id="MBC3537417.1"/>
    </source>
</evidence>
<dbReference type="InterPro" id="IPR029016">
    <property type="entry name" value="GAF-like_dom_sf"/>
</dbReference>
<gene>
    <name evidence="6" type="ORF">H8J70_09150</name>
</gene>
<protein>
    <submittedName>
        <fullName evidence="6">IclR family transcriptional regulator</fullName>
    </submittedName>
</protein>
<dbReference type="InterPro" id="IPR036388">
    <property type="entry name" value="WH-like_DNA-bd_sf"/>
</dbReference>
<dbReference type="Proteomes" id="UP000606870">
    <property type="component" value="Unassembled WGS sequence"/>
</dbReference>
<keyword evidence="1" id="KW-0805">Transcription regulation</keyword>
<evidence type="ECO:0000256" key="1">
    <source>
        <dbReference type="ARBA" id="ARBA00023015"/>
    </source>
</evidence>
<dbReference type="Gene3D" id="3.30.450.40">
    <property type="match status" value="1"/>
</dbReference>
<dbReference type="InterPro" id="IPR014757">
    <property type="entry name" value="Tscrpt_reg_IclR_C"/>
</dbReference>
<dbReference type="PANTHER" id="PTHR30136">
    <property type="entry name" value="HELIX-TURN-HELIX TRANSCRIPTIONAL REGULATOR, ICLR FAMILY"/>
    <property type="match status" value="1"/>
</dbReference>
<dbReference type="RefSeq" id="WP_186503779.1">
    <property type="nucleotide sequence ID" value="NZ_JACOGK010000027.1"/>
</dbReference>
<dbReference type="InterPro" id="IPR036390">
    <property type="entry name" value="WH_DNA-bd_sf"/>
</dbReference>
<evidence type="ECO:0000259" key="4">
    <source>
        <dbReference type="PROSITE" id="PS51077"/>
    </source>
</evidence>
<dbReference type="InterPro" id="IPR050707">
    <property type="entry name" value="HTH_MetabolicPath_Reg"/>
</dbReference>
<dbReference type="SUPFAM" id="SSF46785">
    <property type="entry name" value="Winged helix' DNA-binding domain"/>
    <property type="match status" value="1"/>
</dbReference>
<keyword evidence="2" id="KW-0238">DNA-binding</keyword>
<evidence type="ECO:0000256" key="3">
    <source>
        <dbReference type="ARBA" id="ARBA00023163"/>
    </source>
</evidence>
<dbReference type="Gene3D" id="1.10.10.10">
    <property type="entry name" value="Winged helix-like DNA-binding domain superfamily/Winged helix DNA-binding domain"/>
    <property type="match status" value="1"/>
</dbReference>
<dbReference type="PROSITE" id="PS51078">
    <property type="entry name" value="ICLR_ED"/>
    <property type="match status" value="1"/>
</dbReference>
<dbReference type="Pfam" id="PF09339">
    <property type="entry name" value="HTH_IclR"/>
    <property type="match status" value="1"/>
</dbReference>
<reference evidence="6 7" key="1">
    <citation type="submission" date="2020-08" db="EMBL/GenBank/DDBJ databases">
        <authorList>
            <person name="Liu C."/>
            <person name="Sun Q."/>
        </authorList>
    </citation>
    <scope>NUCLEOTIDE SEQUENCE [LARGE SCALE GENOMIC DNA]</scope>
    <source>
        <strain evidence="6 7">NSJ-59</strain>
    </source>
</reference>
<proteinExistence type="predicted"/>
<dbReference type="SUPFAM" id="SSF55781">
    <property type="entry name" value="GAF domain-like"/>
    <property type="match status" value="1"/>
</dbReference>
<dbReference type="SMART" id="SM00346">
    <property type="entry name" value="HTH_ICLR"/>
    <property type="match status" value="1"/>
</dbReference>
<dbReference type="EMBL" id="JACOGK010000027">
    <property type="protein sequence ID" value="MBC3537417.1"/>
    <property type="molecule type" value="Genomic_DNA"/>
</dbReference>
<keyword evidence="3" id="KW-0804">Transcription</keyword>
<organism evidence="6 7">
    <name type="scientific">Megasphaera hominis</name>
    <dbReference type="NCBI Taxonomy" id="159836"/>
    <lineage>
        <taxon>Bacteria</taxon>
        <taxon>Bacillati</taxon>
        <taxon>Bacillota</taxon>
        <taxon>Negativicutes</taxon>
        <taxon>Veillonellales</taxon>
        <taxon>Veillonellaceae</taxon>
        <taxon>Megasphaera</taxon>
    </lineage>
</organism>
<feature type="domain" description="IclR-ED" evidence="5">
    <location>
        <begin position="68"/>
        <end position="250"/>
    </location>
</feature>
<name>A0ABR6VJH0_9FIRM</name>
<evidence type="ECO:0000313" key="7">
    <source>
        <dbReference type="Proteomes" id="UP000606870"/>
    </source>
</evidence>
<dbReference type="PANTHER" id="PTHR30136:SF24">
    <property type="entry name" value="HTH-TYPE TRANSCRIPTIONAL REPRESSOR ALLR"/>
    <property type="match status" value="1"/>
</dbReference>